<proteinExistence type="predicted"/>
<evidence type="ECO:0000313" key="1">
    <source>
        <dbReference type="EMBL" id="KAH9426600.1"/>
    </source>
</evidence>
<name>A0ABQ8JVU7_DERPT</name>
<keyword evidence="2" id="KW-1185">Reference proteome</keyword>
<evidence type="ECO:0000313" key="2">
    <source>
        <dbReference type="Proteomes" id="UP000887458"/>
    </source>
</evidence>
<reference evidence="1 2" key="2">
    <citation type="journal article" date="2022" name="Mol. Biol. Evol.">
        <title>Comparative Genomics Reveals Insights into the Divergent Evolution of Astigmatic Mites and Household Pest Adaptations.</title>
        <authorList>
            <person name="Xiong Q."/>
            <person name="Wan A.T."/>
            <person name="Liu X."/>
            <person name="Fung C.S."/>
            <person name="Xiao X."/>
            <person name="Malainual N."/>
            <person name="Hou J."/>
            <person name="Wang L."/>
            <person name="Wang M."/>
            <person name="Yang K.Y."/>
            <person name="Cui Y."/>
            <person name="Leung E.L."/>
            <person name="Nong W."/>
            <person name="Shin S.K."/>
            <person name="Au S.W."/>
            <person name="Jeong K.Y."/>
            <person name="Chew F.T."/>
            <person name="Hui J.H."/>
            <person name="Leung T.F."/>
            <person name="Tungtrongchitr A."/>
            <person name="Zhong N."/>
            <person name="Liu Z."/>
            <person name="Tsui S.K."/>
        </authorList>
    </citation>
    <scope>NUCLEOTIDE SEQUENCE [LARGE SCALE GENOMIC DNA]</scope>
    <source>
        <strain evidence="1">Derp</strain>
    </source>
</reference>
<gene>
    <name evidence="1" type="ORF">DERP_002699</name>
</gene>
<dbReference type="EMBL" id="NJHN03000008">
    <property type="protein sequence ID" value="KAH9426600.1"/>
    <property type="molecule type" value="Genomic_DNA"/>
</dbReference>
<dbReference type="Proteomes" id="UP000887458">
    <property type="component" value="Unassembled WGS sequence"/>
</dbReference>
<reference evidence="1 2" key="1">
    <citation type="journal article" date="2018" name="J. Allergy Clin. Immunol.">
        <title>High-quality assembly of Dermatophagoides pteronyssinus genome and transcriptome reveals a wide range of novel allergens.</title>
        <authorList>
            <person name="Liu X.Y."/>
            <person name="Yang K.Y."/>
            <person name="Wang M.Q."/>
            <person name="Kwok J.S."/>
            <person name="Zeng X."/>
            <person name="Yang Z."/>
            <person name="Xiao X.J."/>
            <person name="Lau C.P."/>
            <person name="Li Y."/>
            <person name="Huang Z.M."/>
            <person name="Ba J.G."/>
            <person name="Yim A.K."/>
            <person name="Ouyang C.Y."/>
            <person name="Ngai S.M."/>
            <person name="Chan T.F."/>
            <person name="Leung E.L."/>
            <person name="Liu L."/>
            <person name="Liu Z.G."/>
            <person name="Tsui S.K."/>
        </authorList>
    </citation>
    <scope>NUCLEOTIDE SEQUENCE [LARGE SCALE GENOMIC DNA]</scope>
    <source>
        <tissue evidence="1">Whole mite body</tissue>
    </source>
</reference>
<comment type="caution">
    <text evidence="1">The sequence shown here is derived from an EMBL/GenBank/DDBJ whole genome shotgun (WGS) entry which is preliminary data.</text>
</comment>
<organism evidence="1 2">
    <name type="scientific">Dermatophagoides pteronyssinus</name>
    <name type="common">European house dust mite</name>
    <dbReference type="NCBI Taxonomy" id="6956"/>
    <lineage>
        <taxon>Eukaryota</taxon>
        <taxon>Metazoa</taxon>
        <taxon>Ecdysozoa</taxon>
        <taxon>Arthropoda</taxon>
        <taxon>Chelicerata</taxon>
        <taxon>Arachnida</taxon>
        <taxon>Acari</taxon>
        <taxon>Acariformes</taxon>
        <taxon>Sarcoptiformes</taxon>
        <taxon>Astigmata</taxon>
        <taxon>Psoroptidia</taxon>
        <taxon>Analgoidea</taxon>
        <taxon>Pyroglyphidae</taxon>
        <taxon>Dermatophagoidinae</taxon>
        <taxon>Dermatophagoides</taxon>
    </lineage>
</organism>
<protein>
    <submittedName>
        <fullName evidence="1">Uncharacterized protein</fullName>
    </submittedName>
</protein>
<sequence length="67" mass="8025">MFEIFELNGTDRQRQQQCSGKLNSIWQLHNHQRQYHQNITILTSNSINRIKYAFAKIKQNSSNFIEN</sequence>
<accession>A0ABQ8JVU7</accession>